<dbReference type="NCBIfam" id="TIGR00762">
    <property type="entry name" value="DegV"/>
    <property type="match status" value="1"/>
</dbReference>
<organism evidence="2 3">
    <name type="scientific">Variimorphobacter saccharofermentans</name>
    <dbReference type="NCBI Taxonomy" id="2755051"/>
    <lineage>
        <taxon>Bacteria</taxon>
        <taxon>Bacillati</taxon>
        <taxon>Bacillota</taxon>
        <taxon>Clostridia</taxon>
        <taxon>Lachnospirales</taxon>
        <taxon>Lachnospiraceae</taxon>
        <taxon>Variimorphobacter</taxon>
    </lineage>
</organism>
<gene>
    <name evidence="2" type="ORF">H0486_12910</name>
</gene>
<sequence>MKDFQIYSDSSCDLPECLVKEHNIRLIPFYVSFDHDNYYKENIDITKEAFYDTLVSKHVYSTTSLPTVQDYINEFKPALKEGKDIICLCLTQKFSGSYQSAVNAKHILEEQFPESNIQIIDSIQATAGQGLLLLQIAYMKEAGYSIDLIIEKLNILKPTSRIMFTVDTLNYLSKGRRIGKAVSLTSDMLDLKPLIQLKDAELIPYSNVRGRKKSLDKVFSMVEEYFTETGEKPEDYDFCIANATTNEDAIYLQNKVEEYIGRKITYPVFQIGVTIGTNTGPGGIGICFVKKYNCI</sequence>
<proteinExistence type="predicted"/>
<keyword evidence="3" id="KW-1185">Reference proteome</keyword>
<dbReference type="GO" id="GO:0008289">
    <property type="term" value="F:lipid binding"/>
    <property type="evidence" value="ECO:0007669"/>
    <property type="project" value="UniProtKB-KW"/>
</dbReference>
<dbReference type="AlphaFoldDB" id="A0A839K1I7"/>
<dbReference type="PANTHER" id="PTHR33434">
    <property type="entry name" value="DEGV DOMAIN-CONTAINING PROTEIN DR_1986-RELATED"/>
    <property type="match status" value="1"/>
</dbReference>
<comment type="caution">
    <text evidence="2">The sequence shown here is derived from an EMBL/GenBank/DDBJ whole genome shotgun (WGS) entry which is preliminary data.</text>
</comment>
<dbReference type="SUPFAM" id="SSF82549">
    <property type="entry name" value="DAK1/DegV-like"/>
    <property type="match status" value="1"/>
</dbReference>
<dbReference type="Proteomes" id="UP000574276">
    <property type="component" value="Unassembled WGS sequence"/>
</dbReference>
<dbReference type="RefSeq" id="WP_228353398.1">
    <property type="nucleotide sequence ID" value="NZ_JACEGA010000001.1"/>
</dbReference>
<dbReference type="Gene3D" id="3.30.1180.10">
    <property type="match status" value="1"/>
</dbReference>
<reference evidence="2 3" key="1">
    <citation type="submission" date="2020-07" db="EMBL/GenBank/DDBJ databases">
        <title>Characterization and genome sequencing of isolate MD1, a novel member within the family Lachnospiraceae.</title>
        <authorList>
            <person name="Rettenmaier R."/>
            <person name="Di Bello L."/>
            <person name="Zinser C."/>
            <person name="Scheitz K."/>
            <person name="Liebl W."/>
            <person name="Zverlov V."/>
        </authorList>
    </citation>
    <scope>NUCLEOTIDE SEQUENCE [LARGE SCALE GENOMIC DNA]</scope>
    <source>
        <strain evidence="2 3">MD1</strain>
    </source>
</reference>
<dbReference type="PROSITE" id="PS51482">
    <property type="entry name" value="DEGV"/>
    <property type="match status" value="1"/>
</dbReference>
<protein>
    <submittedName>
        <fullName evidence="2">DegV family protein</fullName>
    </submittedName>
</protein>
<accession>A0A839K1I7</accession>
<dbReference type="Pfam" id="PF02645">
    <property type="entry name" value="DegV"/>
    <property type="match status" value="1"/>
</dbReference>
<name>A0A839K1I7_9FIRM</name>
<dbReference type="InterPro" id="IPR050270">
    <property type="entry name" value="DegV_domain_contain"/>
</dbReference>
<evidence type="ECO:0000313" key="3">
    <source>
        <dbReference type="Proteomes" id="UP000574276"/>
    </source>
</evidence>
<dbReference type="EMBL" id="JACEGA010000001">
    <property type="protein sequence ID" value="MBB2183773.1"/>
    <property type="molecule type" value="Genomic_DNA"/>
</dbReference>
<dbReference type="InterPro" id="IPR003797">
    <property type="entry name" value="DegV"/>
</dbReference>
<dbReference type="Gene3D" id="3.40.50.10170">
    <property type="match status" value="1"/>
</dbReference>
<dbReference type="PANTHER" id="PTHR33434:SF2">
    <property type="entry name" value="FATTY ACID-BINDING PROTEIN TM_1468"/>
    <property type="match status" value="1"/>
</dbReference>
<evidence type="ECO:0000313" key="2">
    <source>
        <dbReference type="EMBL" id="MBB2183773.1"/>
    </source>
</evidence>
<dbReference type="InterPro" id="IPR043168">
    <property type="entry name" value="DegV_C"/>
</dbReference>
<evidence type="ECO:0000256" key="1">
    <source>
        <dbReference type="ARBA" id="ARBA00023121"/>
    </source>
</evidence>
<keyword evidence="1" id="KW-0446">Lipid-binding</keyword>